<feature type="binding site" evidence="14">
    <location>
        <position position="205"/>
    </location>
    <ligand>
        <name>substrate</name>
    </ligand>
</feature>
<dbReference type="CDD" id="cd16010">
    <property type="entry name" value="iPGM"/>
    <property type="match status" value="1"/>
</dbReference>
<evidence type="ECO:0000256" key="9">
    <source>
        <dbReference type="ARBA" id="ARBA00023211"/>
    </source>
</evidence>
<evidence type="ECO:0000256" key="12">
    <source>
        <dbReference type="ARBA" id="ARBA00083354"/>
    </source>
</evidence>
<feature type="binding site" evidence="14">
    <location>
        <begin position="270"/>
        <end position="273"/>
    </location>
    <ligand>
        <name>substrate</name>
    </ligand>
</feature>
<dbReference type="OrthoDB" id="1886626at2759"/>
<feature type="non-terminal residue" evidence="18">
    <location>
        <position position="504"/>
    </location>
</feature>
<protein>
    <recommendedName>
        <fullName evidence="11">2,3-bisphosphoglycerate-independent phosphoglycerate mutase</fullName>
        <ecNumber evidence="6">5.4.2.12</ecNumber>
    </recommendedName>
    <alternativeName>
        <fullName evidence="12">Cofactor-independent phosphoglycerate mutase homolog</fullName>
    </alternativeName>
</protein>
<evidence type="ECO:0000256" key="13">
    <source>
        <dbReference type="PIRSR" id="PIRSR001492-1"/>
    </source>
</evidence>
<dbReference type="GO" id="GO:0030145">
    <property type="term" value="F:manganese ion binding"/>
    <property type="evidence" value="ECO:0007669"/>
    <property type="project" value="InterPro"/>
</dbReference>
<keyword evidence="7 15" id="KW-0479">Metal-binding</keyword>
<evidence type="ECO:0000256" key="5">
    <source>
        <dbReference type="ARBA" id="ARBA00008819"/>
    </source>
</evidence>
<dbReference type="PANTHER" id="PTHR31637:SF0">
    <property type="entry name" value="2,3-BISPHOSPHOGLYCERATE-INDEPENDENT PHOSPHOGLYCERATE MUTASE"/>
    <property type="match status" value="1"/>
</dbReference>
<feature type="binding site" evidence="15">
    <location>
        <position position="451"/>
    </location>
    <ligand>
        <name>Mn(2+)</name>
        <dbReference type="ChEBI" id="CHEBI:29035"/>
        <label>2</label>
    </ligand>
</feature>
<dbReference type="InterPro" id="IPR005995">
    <property type="entry name" value="Pgm_bpd_ind"/>
</dbReference>
<evidence type="ECO:0000313" key="18">
    <source>
        <dbReference type="EMBL" id="RCH80679.1"/>
    </source>
</evidence>
<evidence type="ECO:0000259" key="16">
    <source>
        <dbReference type="Pfam" id="PF01676"/>
    </source>
</evidence>
<dbReference type="InterPro" id="IPR017850">
    <property type="entry name" value="Alkaline_phosphatase_core_sf"/>
</dbReference>
<reference evidence="18 19" key="1">
    <citation type="journal article" date="2018" name="G3 (Bethesda)">
        <title>Phylogenetic and Phylogenomic Definition of Rhizopus Species.</title>
        <authorList>
            <person name="Gryganskyi A.P."/>
            <person name="Golan J."/>
            <person name="Dolatabadi S."/>
            <person name="Mondo S."/>
            <person name="Robb S."/>
            <person name="Idnurm A."/>
            <person name="Muszewska A."/>
            <person name="Steczkiewicz K."/>
            <person name="Masonjones S."/>
            <person name="Liao H.L."/>
            <person name="Gajdeczka M.T."/>
            <person name="Anike F."/>
            <person name="Vuek A."/>
            <person name="Anishchenko I.M."/>
            <person name="Voigt K."/>
            <person name="de Hoog G.S."/>
            <person name="Smith M.E."/>
            <person name="Heitman J."/>
            <person name="Vilgalys R."/>
            <person name="Stajich J.E."/>
        </authorList>
    </citation>
    <scope>NUCLEOTIDE SEQUENCE [LARGE SCALE GENOMIC DNA]</scope>
    <source>
        <strain evidence="18 19">LSU 92-RS-03</strain>
    </source>
</reference>
<comment type="similarity">
    <text evidence="5">Belongs to the BPG-independent phosphoglycerate mutase family.</text>
</comment>
<keyword evidence="19" id="KW-1185">Reference proteome</keyword>
<evidence type="ECO:0000256" key="14">
    <source>
        <dbReference type="PIRSR" id="PIRSR001492-2"/>
    </source>
</evidence>
<name>A0A367ISS2_RHIST</name>
<dbReference type="EMBL" id="PJQM01005875">
    <property type="protein sequence ID" value="RCH80679.1"/>
    <property type="molecule type" value="Genomic_DNA"/>
</dbReference>
<dbReference type="InterPro" id="IPR011258">
    <property type="entry name" value="BPG-indep_PGM_N"/>
</dbReference>
<evidence type="ECO:0000256" key="6">
    <source>
        <dbReference type="ARBA" id="ARBA00012026"/>
    </source>
</evidence>
<dbReference type="GO" id="GO:0006007">
    <property type="term" value="P:glucose catabolic process"/>
    <property type="evidence" value="ECO:0007669"/>
    <property type="project" value="InterPro"/>
</dbReference>
<dbReference type="AlphaFoldDB" id="A0A367ISS2"/>
<keyword evidence="8" id="KW-0324">Glycolysis</keyword>
<dbReference type="HAMAP" id="MF_01038">
    <property type="entry name" value="GpmI"/>
    <property type="match status" value="1"/>
</dbReference>
<feature type="binding site" evidence="15">
    <location>
        <position position="450"/>
    </location>
    <ligand>
        <name>Mn(2+)</name>
        <dbReference type="ChEBI" id="CHEBI:29035"/>
        <label>2</label>
    </ligand>
</feature>
<feature type="active site" description="Phosphoserine intermediate" evidence="13">
    <location>
        <position position="76"/>
    </location>
</feature>
<evidence type="ECO:0000256" key="3">
    <source>
        <dbReference type="ARBA" id="ARBA00002315"/>
    </source>
</evidence>
<feature type="binding site" evidence="15">
    <location>
        <position position="469"/>
    </location>
    <ligand>
        <name>Mn(2+)</name>
        <dbReference type="ChEBI" id="CHEBI:29035"/>
        <label>1</label>
    </ligand>
</feature>
<gene>
    <name evidence="18" type="primary">IPGM1</name>
    <name evidence="18" type="ORF">CU098_000716</name>
</gene>
<proteinExistence type="inferred from homology"/>
<dbReference type="InterPro" id="IPR036646">
    <property type="entry name" value="PGAM_B_sf"/>
</dbReference>
<feature type="binding site" evidence="15">
    <location>
        <position position="24"/>
    </location>
    <ligand>
        <name>Mn(2+)</name>
        <dbReference type="ChEBI" id="CHEBI:29035"/>
        <label>2</label>
    </ligand>
</feature>
<evidence type="ECO:0000313" key="19">
    <source>
        <dbReference type="Proteomes" id="UP000253551"/>
    </source>
</evidence>
<dbReference type="SUPFAM" id="SSF53649">
    <property type="entry name" value="Alkaline phosphatase-like"/>
    <property type="match status" value="1"/>
</dbReference>
<dbReference type="PIRSF" id="PIRSF001492">
    <property type="entry name" value="IPGAM"/>
    <property type="match status" value="1"/>
</dbReference>
<evidence type="ECO:0000256" key="11">
    <source>
        <dbReference type="ARBA" id="ARBA00071648"/>
    </source>
</evidence>
<dbReference type="UniPathway" id="UPA00109">
    <property type="reaction ID" value="UER00186"/>
</dbReference>
<comment type="function">
    <text evidence="3">Catalyzes the interconversion of 2-phosphoglycerate and 3-phosphoglycerate.</text>
</comment>
<comment type="caution">
    <text evidence="18">The sequence shown here is derived from an EMBL/GenBank/DDBJ whole genome shotgun (WGS) entry which is preliminary data.</text>
</comment>
<feature type="binding site" evidence="15">
    <location>
        <position position="409"/>
    </location>
    <ligand>
        <name>Mn(2+)</name>
        <dbReference type="ChEBI" id="CHEBI:29035"/>
        <label>1</label>
    </ligand>
</feature>
<evidence type="ECO:0000256" key="4">
    <source>
        <dbReference type="ARBA" id="ARBA00004798"/>
    </source>
</evidence>
<comment type="pathway">
    <text evidence="4">Carbohydrate degradation; glycolysis; pyruvate from D-glyceraldehyde 3-phosphate: step 3/5.</text>
</comment>
<dbReference type="Pfam" id="PF06415">
    <property type="entry name" value="iPGM_N"/>
    <property type="match status" value="1"/>
</dbReference>
<feature type="binding site" evidence="14">
    <location>
        <position position="199"/>
    </location>
    <ligand>
        <name>substrate</name>
    </ligand>
</feature>
<feature type="binding site" evidence="15">
    <location>
        <position position="413"/>
    </location>
    <ligand>
        <name>Mn(2+)</name>
        <dbReference type="ChEBI" id="CHEBI:29035"/>
        <label>1</label>
    </ligand>
</feature>
<comment type="catalytic activity">
    <reaction evidence="1">
        <text>(2R)-2-phosphoglycerate = (2R)-3-phosphoglycerate</text>
        <dbReference type="Rhea" id="RHEA:15901"/>
        <dbReference type="ChEBI" id="CHEBI:58272"/>
        <dbReference type="ChEBI" id="CHEBI:58289"/>
        <dbReference type="EC" id="5.4.2.12"/>
    </reaction>
</comment>
<dbReference type="SUPFAM" id="SSF64158">
    <property type="entry name" value="2,3-Bisphosphoglycerate-independent phosphoglycerate mutase, substrate-binding domain"/>
    <property type="match status" value="1"/>
</dbReference>
<feature type="binding site" evidence="14">
    <location>
        <position position="342"/>
    </location>
    <ligand>
        <name>substrate</name>
    </ligand>
</feature>
<feature type="domain" description="BPG-independent PGAM N-terminal" evidence="17">
    <location>
        <begin position="96"/>
        <end position="305"/>
    </location>
</feature>
<dbReference type="STRING" id="4846.A0A367ISS2"/>
<feature type="binding site" evidence="14">
    <location>
        <position position="137"/>
    </location>
    <ligand>
        <name>substrate</name>
    </ligand>
</feature>
<dbReference type="Gene3D" id="3.40.1450.10">
    <property type="entry name" value="BPG-independent phosphoglycerate mutase, domain B"/>
    <property type="match status" value="1"/>
</dbReference>
<keyword evidence="9 15" id="KW-0464">Manganese</keyword>
<evidence type="ECO:0000259" key="17">
    <source>
        <dbReference type="Pfam" id="PF06415"/>
    </source>
</evidence>
<dbReference type="GO" id="GO:0006096">
    <property type="term" value="P:glycolytic process"/>
    <property type="evidence" value="ECO:0007669"/>
    <property type="project" value="UniProtKB-UniPathway"/>
</dbReference>
<feature type="binding site" evidence="15">
    <location>
        <position position="76"/>
    </location>
    <ligand>
        <name>Mn(2+)</name>
        <dbReference type="ChEBI" id="CHEBI:29035"/>
        <label>2</label>
    </ligand>
</feature>
<keyword evidence="10" id="KW-0413">Isomerase</keyword>
<dbReference type="FunFam" id="3.40.1450.10:FF:000001">
    <property type="entry name" value="2,3-bisphosphoglycerate-independent phosphoglycerate mutase"/>
    <property type="match status" value="1"/>
</dbReference>
<sequence length="504" mass="54791">MTGGGEMPKSKQTPKNKACLICIDGWGISPESDPKGDAIRNAETPVMDKLEKEEPFVPIAAHGLSVGLPDGLMGNSEVGHLNIGAGRIVYQDIVRIDLAMKNKEFGKIENIKGAFDRAINGNGRLHFMGLVSDGGVHGHIDHLVSLLTAAKEADVPEAYIHFFGDGRDTAPKSAAKYMAQLVDSLKELGYGKIADINGRYYAMDRDKRWERIQIAFEGMTQAKGEKAEDPVKAIEARYENDETDEFLKPIIINEEGQIKDGDTIFTFNFRSDRMREIVQAFGISPPPFDSPVPKNVEIFTMTQYKSDFPFKVAFPAQSMDNVLAEWLAKNGVPQMHIAETEKYAHVTFFFNGGSEAQFEGEDRGLVPSPKVATYDLQPEMNAAGVAEKVAGAIESGKYPFVMCNFAPPDMVGHTGVYEAAVKGVAATDKAIGVVLEACKKNGYALFVTADHGNAEKMLADDGKSPFTAHTCAKVPFVMADKDAKFAEGVEGALCDVAPTVLAYM</sequence>
<dbReference type="GO" id="GO:0005737">
    <property type="term" value="C:cytoplasm"/>
    <property type="evidence" value="ECO:0007669"/>
    <property type="project" value="InterPro"/>
</dbReference>
<evidence type="ECO:0000256" key="1">
    <source>
        <dbReference type="ARBA" id="ARBA00000370"/>
    </source>
</evidence>
<feature type="domain" description="Metalloenzyme" evidence="16">
    <location>
        <begin position="17"/>
        <end position="503"/>
    </location>
</feature>
<dbReference type="GO" id="GO:0004619">
    <property type="term" value="F:phosphoglycerate mutase activity"/>
    <property type="evidence" value="ECO:0007669"/>
    <property type="project" value="UniProtKB-EC"/>
</dbReference>
<feature type="binding site" evidence="14">
    <location>
        <begin position="167"/>
        <end position="168"/>
    </location>
    <ligand>
        <name>substrate</name>
    </ligand>
</feature>
<accession>A0A367ISS2</accession>
<dbReference type="EC" id="5.4.2.12" evidence="6"/>
<dbReference type="Pfam" id="PF01676">
    <property type="entry name" value="Metalloenzyme"/>
    <property type="match status" value="1"/>
</dbReference>
<dbReference type="PANTHER" id="PTHR31637">
    <property type="entry name" value="2,3-BISPHOSPHOGLYCERATE-INDEPENDENT PHOSPHOGLYCERATE MUTASE"/>
    <property type="match status" value="1"/>
</dbReference>
<dbReference type="Proteomes" id="UP000253551">
    <property type="component" value="Unassembled WGS sequence"/>
</dbReference>
<dbReference type="Gene3D" id="3.40.720.10">
    <property type="entry name" value="Alkaline Phosphatase, subunit A"/>
    <property type="match status" value="1"/>
</dbReference>
<evidence type="ECO:0000256" key="2">
    <source>
        <dbReference type="ARBA" id="ARBA00001936"/>
    </source>
</evidence>
<organism evidence="18 19">
    <name type="scientific">Rhizopus stolonifer</name>
    <name type="common">Rhizopus nigricans</name>
    <dbReference type="NCBI Taxonomy" id="4846"/>
    <lineage>
        <taxon>Eukaryota</taxon>
        <taxon>Fungi</taxon>
        <taxon>Fungi incertae sedis</taxon>
        <taxon>Mucoromycota</taxon>
        <taxon>Mucoromycotina</taxon>
        <taxon>Mucoromycetes</taxon>
        <taxon>Mucorales</taxon>
        <taxon>Mucorineae</taxon>
        <taxon>Rhizopodaceae</taxon>
        <taxon>Rhizopus</taxon>
    </lineage>
</organism>
<evidence type="ECO:0000256" key="8">
    <source>
        <dbReference type="ARBA" id="ARBA00023152"/>
    </source>
</evidence>
<comment type="cofactor">
    <cofactor evidence="2">
        <name>Mn(2+)</name>
        <dbReference type="ChEBI" id="CHEBI:29035"/>
    </cofactor>
</comment>
<evidence type="ECO:0000256" key="10">
    <source>
        <dbReference type="ARBA" id="ARBA00023235"/>
    </source>
</evidence>
<evidence type="ECO:0000256" key="7">
    <source>
        <dbReference type="ARBA" id="ARBA00022723"/>
    </source>
</evidence>
<evidence type="ECO:0000256" key="15">
    <source>
        <dbReference type="PIRSR" id="PIRSR001492-3"/>
    </source>
</evidence>
<dbReference type="InterPro" id="IPR006124">
    <property type="entry name" value="Metalloenzyme"/>
</dbReference>
<dbReference type="NCBIfam" id="TIGR01307">
    <property type="entry name" value="pgm_bpd_ind"/>
    <property type="match status" value="1"/>
</dbReference>